<organism evidence="1 2">
    <name type="scientific">Micromonospora endophytica</name>
    <dbReference type="NCBI Taxonomy" id="515350"/>
    <lineage>
        <taxon>Bacteria</taxon>
        <taxon>Bacillati</taxon>
        <taxon>Actinomycetota</taxon>
        <taxon>Actinomycetes</taxon>
        <taxon>Micromonosporales</taxon>
        <taxon>Micromonosporaceae</taxon>
        <taxon>Micromonospora</taxon>
    </lineage>
</organism>
<comment type="caution">
    <text evidence="1">The sequence shown here is derived from an EMBL/GenBank/DDBJ whole genome shotgun (WGS) entry which is preliminary data.</text>
</comment>
<accession>A0A2W2BYK2</accession>
<dbReference type="RefSeq" id="WP_111244765.1">
    <property type="nucleotide sequence ID" value="NZ_AP023358.1"/>
</dbReference>
<name>A0A2W2BYK2_9ACTN</name>
<evidence type="ECO:0000313" key="1">
    <source>
        <dbReference type="EMBL" id="PZF92321.1"/>
    </source>
</evidence>
<proteinExistence type="predicted"/>
<dbReference type="AlphaFoldDB" id="A0A2W2BYK2"/>
<dbReference type="Proteomes" id="UP000248627">
    <property type="component" value="Unassembled WGS sequence"/>
</dbReference>
<gene>
    <name evidence="1" type="ORF">C1I93_19625</name>
</gene>
<keyword evidence="2" id="KW-1185">Reference proteome</keyword>
<reference evidence="1 2" key="1">
    <citation type="submission" date="2018-01" db="EMBL/GenBank/DDBJ databases">
        <title>Draft genome sequence of Jishengella endophytica.</title>
        <authorList>
            <person name="Sahin N."/>
            <person name="Ay H."/>
            <person name="Saygin H."/>
        </authorList>
    </citation>
    <scope>NUCLEOTIDE SEQUENCE [LARGE SCALE GENOMIC DNA]</scope>
    <source>
        <strain evidence="1 2">DSM 45430</strain>
    </source>
</reference>
<sequence length="80" mass="9164">MSRRRREHLPSRPTWRCRACGIAWPCSAAKLRLLGRYREDRAGLIIHLVAVHEEAAAELGEVTSAVRLLDRFVSWARVRG</sequence>
<evidence type="ECO:0000313" key="2">
    <source>
        <dbReference type="Proteomes" id="UP000248627"/>
    </source>
</evidence>
<dbReference type="EMBL" id="POTX01000144">
    <property type="protein sequence ID" value="PZF92321.1"/>
    <property type="molecule type" value="Genomic_DNA"/>
</dbReference>
<dbReference type="OrthoDB" id="3393036at2"/>
<protein>
    <submittedName>
        <fullName evidence="1">Flavin reductase</fullName>
    </submittedName>
</protein>